<dbReference type="InterPro" id="IPR050348">
    <property type="entry name" value="Protein-Tyr_Phosphatase"/>
</dbReference>
<dbReference type="PANTHER" id="PTHR19134:SF559">
    <property type="entry name" value="TYROSINE-PROTEIN PHOSPHATASE DOMAIN-CONTAINING PROTEIN"/>
    <property type="match status" value="1"/>
</dbReference>
<evidence type="ECO:0000313" key="2">
    <source>
        <dbReference type="Proteomes" id="UP000887578"/>
    </source>
</evidence>
<dbReference type="PROSITE" id="PS50055">
    <property type="entry name" value="TYR_PHOSPHATASE_PTP"/>
    <property type="match status" value="1"/>
</dbReference>
<organism evidence="2 3">
    <name type="scientific">Panagrolaimus davidi</name>
    <dbReference type="NCBI Taxonomy" id="227884"/>
    <lineage>
        <taxon>Eukaryota</taxon>
        <taxon>Metazoa</taxon>
        <taxon>Ecdysozoa</taxon>
        <taxon>Nematoda</taxon>
        <taxon>Chromadorea</taxon>
        <taxon>Rhabditida</taxon>
        <taxon>Tylenchina</taxon>
        <taxon>Panagrolaimomorpha</taxon>
        <taxon>Panagrolaimoidea</taxon>
        <taxon>Panagrolaimidae</taxon>
        <taxon>Panagrolaimus</taxon>
    </lineage>
</organism>
<sequence>MTSIMSILKSCGKKIGDGIHEMYQSFERESPTFIQFFKKENESKNRYPTEIFLYDKNRVILSDTCAGSGDYYHGSFVDGFEQPKHYILAQSPFTSETEIDFYRLILQHKPDVIVFLMKFEGDDANYLTRRYVFDWMPLYRVVLAELGSITTIPSFSLRTPFTSRRANNFF</sequence>
<evidence type="ECO:0000259" key="1">
    <source>
        <dbReference type="PROSITE" id="PS50055"/>
    </source>
</evidence>
<dbReference type="Pfam" id="PF00102">
    <property type="entry name" value="Y_phosphatase"/>
    <property type="match status" value="1"/>
</dbReference>
<dbReference type="InterPro" id="IPR029021">
    <property type="entry name" value="Prot-tyrosine_phosphatase-like"/>
</dbReference>
<proteinExistence type="predicted"/>
<feature type="domain" description="Tyrosine-protein phosphatase" evidence="1">
    <location>
        <begin position="40"/>
        <end position="159"/>
    </location>
</feature>
<dbReference type="InterPro" id="IPR000242">
    <property type="entry name" value="PTP_cat"/>
</dbReference>
<name>A0A914PYL3_9BILA</name>
<dbReference type="SUPFAM" id="SSF52799">
    <property type="entry name" value="(Phosphotyrosine protein) phosphatases II"/>
    <property type="match status" value="1"/>
</dbReference>
<evidence type="ECO:0000313" key="3">
    <source>
        <dbReference type="WBParaSite" id="PDA_v2.g23481.t1"/>
    </source>
</evidence>
<dbReference type="AlphaFoldDB" id="A0A914PYL3"/>
<reference evidence="3" key="1">
    <citation type="submission" date="2022-11" db="UniProtKB">
        <authorList>
            <consortium name="WormBaseParasite"/>
        </authorList>
    </citation>
    <scope>IDENTIFICATION</scope>
</reference>
<dbReference type="GO" id="GO:0004725">
    <property type="term" value="F:protein tyrosine phosphatase activity"/>
    <property type="evidence" value="ECO:0007669"/>
    <property type="project" value="InterPro"/>
</dbReference>
<dbReference type="WBParaSite" id="PDA_v2.g23481.t1">
    <property type="protein sequence ID" value="PDA_v2.g23481.t1"/>
    <property type="gene ID" value="PDA_v2.g23481"/>
</dbReference>
<protein>
    <submittedName>
        <fullName evidence="3">Tyrosine-protein phosphatase domain-containing protein</fullName>
    </submittedName>
</protein>
<accession>A0A914PYL3</accession>
<keyword evidence="2" id="KW-1185">Reference proteome</keyword>
<dbReference type="Gene3D" id="3.90.190.10">
    <property type="entry name" value="Protein tyrosine phosphatase superfamily"/>
    <property type="match status" value="1"/>
</dbReference>
<dbReference type="Proteomes" id="UP000887578">
    <property type="component" value="Unplaced"/>
</dbReference>
<dbReference type="PANTHER" id="PTHR19134">
    <property type="entry name" value="RECEPTOR-TYPE TYROSINE-PROTEIN PHOSPHATASE"/>
    <property type="match status" value="1"/>
</dbReference>